<dbReference type="GO" id="GO:0003676">
    <property type="term" value="F:nucleic acid binding"/>
    <property type="evidence" value="ECO:0007669"/>
    <property type="project" value="InterPro"/>
</dbReference>
<feature type="domain" description="RSE1/DDB1/CPSF1 second beta-propeller" evidence="5">
    <location>
        <begin position="420"/>
        <end position="724"/>
    </location>
</feature>
<dbReference type="InterPro" id="IPR036322">
    <property type="entry name" value="WD40_repeat_dom_sf"/>
</dbReference>
<dbReference type="InterPro" id="IPR018846">
    <property type="entry name" value="Beta-prop_RSE1/DDB1/CPSF1_1st"/>
</dbReference>
<dbReference type="InterPro" id="IPR015943">
    <property type="entry name" value="WD40/YVTN_repeat-like_dom_sf"/>
</dbReference>
<keyword evidence="2" id="KW-0539">Nucleus</keyword>
<evidence type="ECO:0000259" key="4">
    <source>
        <dbReference type="Pfam" id="PF10433"/>
    </source>
</evidence>
<dbReference type="EMBL" id="ML120351">
    <property type="protein sequence ID" value="RPB05979.1"/>
    <property type="molecule type" value="Genomic_DNA"/>
</dbReference>
<feature type="domain" description="RSE1/DDB1/CPSF1 first beta-propeller" evidence="4">
    <location>
        <begin position="12"/>
        <end position="361"/>
    </location>
</feature>
<dbReference type="Pfam" id="PF03178">
    <property type="entry name" value="CPSF_A"/>
    <property type="match status" value="1"/>
</dbReference>
<evidence type="ECO:0000259" key="3">
    <source>
        <dbReference type="Pfam" id="PF03178"/>
    </source>
</evidence>
<dbReference type="Proteomes" id="UP000276215">
    <property type="component" value="Unassembled WGS sequence"/>
</dbReference>
<evidence type="ECO:0008006" key="8">
    <source>
        <dbReference type="Google" id="ProtNLM"/>
    </source>
</evidence>
<evidence type="ECO:0000256" key="2">
    <source>
        <dbReference type="ARBA" id="ARBA00023242"/>
    </source>
</evidence>
<dbReference type="OrthoDB" id="433457at2759"/>
<evidence type="ECO:0000256" key="1">
    <source>
        <dbReference type="ARBA" id="ARBA00004123"/>
    </source>
</evidence>
<dbReference type="InterPro" id="IPR058543">
    <property type="entry name" value="Beta-prop_RSE1/DDB1/CPSF1_2nd"/>
</dbReference>
<evidence type="ECO:0000313" key="6">
    <source>
        <dbReference type="EMBL" id="RPB05979.1"/>
    </source>
</evidence>
<evidence type="ECO:0000313" key="7">
    <source>
        <dbReference type="Proteomes" id="UP000276215"/>
    </source>
</evidence>
<dbReference type="InterPro" id="IPR050358">
    <property type="entry name" value="RSE1/DDB1/CFT1"/>
</dbReference>
<protein>
    <recommendedName>
        <fullName evidence="8">DNA damage-binding protein 1</fullName>
    </recommendedName>
</protein>
<proteinExistence type="predicted"/>
<feature type="domain" description="RSE1/DDB1/CPSF1 C-terminal" evidence="3">
    <location>
        <begin position="775"/>
        <end position="1023"/>
    </location>
</feature>
<dbReference type="STRING" id="1336337.A0A3N4K9F4"/>
<dbReference type="InterPro" id="IPR004871">
    <property type="entry name" value="RSE1/DDB1/CPSF1_C"/>
</dbReference>
<dbReference type="PANTHER" id="PTHR10644">
    <property type="entry name" value="DNA REPAIR/RNA PROCESSING CPSF FAMILY"/>
    <property type="match status" value="1"/>
</dbReference>
<dbReference type="Gene3D" id="2.130.10.10">
    <property type="entry name" value="YVTN repeat-like/Quinoprotein amine dehydrogenase"/>
    <property type="match status" value="3"/>
</dbReference>
<dbReference type="AlphaFoldDB" id="A0A3N4K9F4"/>
<name>A0A3N4K9F4_9PEZI</name>
<dbReference type="Pfam" id="PF23726">
    <property type="entry name" value="Beta-prop_RSE1_2nd"/>
    <property type="match status" value="1"/>
</dbReference>
<dbReference type="GO" id="GO:0005634">
    <property type="term" value="C:nucleus"/>
    <property type="evidence" value="ECO:0007669"/>
    <property type="project" value="UniProtKB-SubCell"/>
</dbReference>
<reference evidence="6 7" key="1">
    <citation type="journal article" date="2018" name="Nat. Ecol. Evol.">
        <title>Pezizomycetes genomes reveal the molecular basis of ectomycorrhizal truffle lifestyle.</title>
        <authorList>
            <person name="Murat C."/>
            <person name="Payen T."/>
            <person name="Noel B."/>
            <person name="Kuo A."/>
            <person name="Morin E."/>
            <person name="Chen J."/>
            <person name="Kohler A."/>
            <person name="Krizsan K."/>
            <person name="Balestrini R."/>
            <person name="Da Silva C."/>
            <person name="Montanini B."/>
            <person name="Hainaut M."/>
            <person name="Levati E."/>
            <person name="Barry K.W."/>
            <person name="Belfiori B."/>
            <person name="Cichocki N."/>
            <person name="Clum A."/>
            <person name="Dockter R.B."/>
            <person name="Fauchery L."/>
            <person name="Guy J."/>
            <person name="Iotti M."/>
            <person name="Le Tacon F."/>
            <person name="Lindquist E.A."/>
            <person name="Lipzen A."/>
            <person name="Malagnac F."/>
            <person name="Mello A."/>
            <person name="Molinier V."/>
            <person name="Miyauchi S."/>
            <person name="Poulain J."/>
            <person name="Riccioni C."/>
            <person name="Rubini A."/>
            <person name="Sitrit Y."/>
            <person name="Splivallo R."/>
            <person name="Traeger S."/>
            <person name="Wang M."/>
            <person name="Zifcakova L."/>
            <person name="Wipf D."/>
            <person name="Zambonelli A."/>
            <person name="Paolocci F."/>
            <person name="Nowrousian M."/>
            <person name="Ottonello S."/>
            <person name="Baldrian P."/>
            <person name="Spatafora J.W."/>
            <person name="Henrissat B."/>
            <person name="Nagy L.G."/>
            <person name="Aury J.M."/>
            <person name="Wincker P."/>
            <person name="Grigoriev I.V."/>
            <person name="Bonfante P."/>
            <person name="Martin F.M."/>
        </authorList>
    </citation>
    <scope>NUCLEOTIDE SEQUENCE [LARGE SCALE GENOMIC DNA]</scope>
    <source>
        <strain evidence="6 7">120613-1</strain>
    </source>
</reference>
<evidence type="ECO:0000259" key="5">
    <source>
        <dbReference type="Pfam" id="PF23726"/>
    </source>
</evidence>
<organism evidence="6 7">
    <name type="scientific">Choiromyces venosus 120613-1</name>
    <dbReference type="NCBI Taxonomy" id="1336337"/>
    <lineage>
        <taxon>Eukaryota</taxon>
        <taxon>Fungi</taxon>
        <taxon>Dikarya</taxon>
        <taxon>Ascomycota</taxon>
        <taxon>Pezizomycotina</taxon>
        <taxon>Pezizomycetes</taxon>
        <taxon>Pezizales</taxon>
        <taxon>Tuberaceae</taxon>
        <taxon>Choiromyces</taxon>
    </lineage>
</organism>
<dbReference type="SUPFAM" id="SSF50978">
    <property type="entry name" value="WD40 repeat-like"/>
    <property type="match status" value="1"/>
</dbReference>
<comment type="subcellular location">
    <subcellularLocation>
        <location evidence="1">Nucleus</location>
    </subcellularLocation>
</comment>
<keyword evidence="7" id="KW-1185">Reference proteome</keyword>
<accession>A0A3N4K9F4</accession>
<gene>
    <name evidence="6" type="ORF">L873DRAFT_1661043</name>
</gene>
<sequence>MAYVATLYEACSVRMAIKAKFLSSEEDSLVIAKSSHIEIYKITSTSIILETKFPVYGRIVAIEAFRPEKSPTDYLFIVIGQVKFHYFSISWDPVAKKPKDEQVAIDITDYYNQLSESFICVADPESSMLALQAYQGSFVAIPQVQKLVKGPRSTTSSGPDRGNIRDPTIVHLKELEVIDLKFLFGTKLPVLAVLHRAYHGGLLAVNTYEVTVRAGDVVLSDWIIHDPRAGQEALFLVPIQMPVGGLLIVGATKLQYISNSGERTFEPVDNPRDWTSWEIISPGRYILGDSVGGLYLVTIKLERRGMKYCLRLRKIGDASIPEIFVNLGNGLLYLGSHFGDSQLLKIHENNDTYQVEVLQIFDNIGPMIDFKVMDSDYSRTLEGTRQYSAGHVRFLSASGGHKQGRLRNIRSGIGLDDLGVLGEMTDIRGLWGLRSIPENSYDDVLVVTFVEETRIFKFGEVGDIEELDEFMGFSLDQRTVIAHNVIGGRLLQVTSTAIRLVEPDSGTVIAEGCPDDGNTITMACANHELLIYAMGPTLVLLNLAQDLKEHHRKTFDNEISCLNIPAAPSKICAVGFWSVSSVLILSVEDFSILAQDVLSGEGSVASPRSLLLTRILENGPPSLLVALGDGSMFTFAMDEETCALYEKKNIILGTQPISFQPILGGDGKMTVFATCDHPSVIRGIDGRIVYSSVTADKSTYVTSFNSANFPNAVVIASEDDLKLAVVDPLRTMHIQSVPVGDVVRRIAYLKGRDLVAVITVKHELKAESGDDVITSYVRLIDNNTFSMVDSYQLEELELAESIASGSLCNESGSFSEAILAGTSYVSAAEDTSEKGRISIFSVSETKCLKLVAAHNTVGAVKGIRVMGEGKFLVAAGKMIELLTLEYSEHQSKTPTGNKPNAAGFAIVKLASLGTHTSPLDFAVYNDMIAVCDIMQGPSVFQYKENETTKKIEFVEMARSYKPSWMTALELLDENTILSTDSSGNMIIWERQVSGVTEEDRKQLRSISSLKIREYVNRIGRISDQTLAGSKVQPKAYLSTVIFPSHLIYDVVNYKFH</sequence>
<dbReference type="Pfam" id="PF10433">
    <property type="entry name" value="Beta-prop_RSE1_1st"/>
    <property type="match status" value="1"/>
</dbReference>